<proteinExistence type="predicted"/>
<evidence type="ECO:0000313" key="2">
    <source>
        <dbReference type="EMBL" id="KAF7335376.1"/>
    </source>
</evidence>
<dbReference type="OrthoDB" id="3042786at2759"/>
<dbReference type="Proteomes" id="UP000620124">
    <property type="component" value="Unassembled WGS sequence"/>
</dbReference>
<evidence type="ECO:0000313" key="3">
    <source>
        <dbReference type="Proteomes" id="UP000620124"/>
    </source>
</evidence>
<protein>
    <recommendedName>
        <fullName evidence="1">F-box domain-containing protein</fullName>
    </recommendedName>
</protein>
<reference evidence="2" key="1">
    <citation type="submission" date="2020-05" db="EMBL/GenBank/DDBJ databases">
        <title>Mycena genomes resolve the evolution of fungal bioluminescence.</title>
        <authorList>
            <person name="Tsai I.J."/>
        </authorList>
    </citation>
    <scope>NUCLEOTIDE SEQUENCE</scope>
    <source>
        <strain evidence="2">CCC161011</strain>
    </source>
</reference>
<comment type="caution">
    <text evidence="2">The sequence shown here is derived from an EMBL/GenBank/DDBJ whole genome shotgun (WGS) entry which is preliminary data.</text>
</comment>
<dbReference type="EMBL" id="JACAZI010000024">
    <property type="protein sequence ID" value="KAF7335376.1"/>
    <property type="molecule type" value="Genomic_DNA"/>
</dbReference>
<dbReference type="InterPro" id="IPR001810">
    <property type="entry name" value="F-box_dom"/>
</dbReference>
<name>A0A8H6X785_9AGAR</name>
<evidence type="ECO:0000259" key="1">
    <source>
        <dbReference type="PROSITE" id="PS50181"/>
    </source>
</evidence>
<accession>A0A8H6X785</accession>
<dbReference type="AlphaFoldDB" id="A0A8H6X785"/>
<sequence length="215" mass="23999">MSIRITDFPQDVLLELAKKLDVADLFGFLSICRVIQVENHPLPDLHESWSLLELQGIVRQANRLMKNFKTNNPRPVLTRTFGIPLENGSIILIRGTSLFVTHGPGSVSRWDILTSQRVGHLEMPKLLVKTEQAFMESPGKALLGGCIGTYETDIQCLVVNSRILGYCANSAIISWSLDASVEVKEVSQEFIHQVRTIHSLHPSLTLVNTCRLARS</sequence>
<feature type="domain" description="F-box" evidence="1">
    <location>
        <begin position="2"/>
        <end position="52"/>
    </location>
</feature>
<dbReference type="PROSITE" id="PS50181">
    <property type="entry name" value="FBOX"/>
    <property type="match status" value="1"/>
</dbReference>
<organism evidence="2 3">
    <name type="scientific">Mycena venus</name>
    <dbReference type="NCBI Taxonomy" id="2733690"/>
    <lineage>
        <taxon>Eukaryota</taxon>
        <taxon>Fungi</taxon>
        <taxon>Dikarya</taxon>
        <taxon>Basidiomycota</taxon>
        <taxon>Agaricomycotina</taxon>
        <taxon>Agaricomycetes</taxon>
        <taxon>Agaricomycetidae</taxon>
        <taxon>Agaricales</taxon>
        <taxon>Marasmiineae</taxon>
        <taxon>Mycenaceae</taxon>
        <taxon>Mycena</taxon>
    </lineage>
</organism>
<keyword evidence="3" id="KW-1185">Reference proteome</keyword>
<gene>
    <name evidence="2" type="ORF">MVEN_02190100</name>
</gene>